<name>A0ABQ1NVD0_9BACI</name>
<protein>
    <submittedName>
        <fullName evidence="2">Uncharacterized protein</fullName>
    </submittedName>
</protein>
<keyword evidence="1" id="KW-0812">Transmembrane</keyword>
<feature type="transmembrane region" description="Helical" evidence="1">
    <location>
        <begin position="7"/>
        <end position="30"/>
    </location>
</feature>
<evidence type="ECO:0000256" key="1">
    <source>
        <dbReference type="SAM" id="Phobius"/>
    </source>
</evidence>
<organism evidence="2 3">
    <name type="scientific">Thalassobacillus devorans</name>
    <dbReference type="NCBI Taxonomy" id="279813"/>
    <lineage>
        <taxon>Bacteria</taxon>
        <taxon>Bacillati</taxon>
        <taxon>Bacillota</taxon>
        <taxon>Bacilli</taxon>
        <taxon>Bacillales</taxon>
        <taxon>Bacillaceae</taxon>
        <taxon>Thalassobacillus</taxon>
    </lineage>
</organism>
<evidence type="ECO:0000313" key="2">
    <source>
        <dbReference type="EMBL" id="GGC85648.1"/>
    </source>
</evidence>
<evidence type="ECO:0000313" key="3">
    <source>
        <dbReference type="Proteomes" id="UP000619534"/>
    </source>
</evidence>
<keyword evidence="3" id="KW-1185">Reference proteome</keyword>
<sequence>MLKCVKFCLFICSIFVEWGFFGNNVGYLFYFRGLYTLINLRVIMLINILSIGDTLILSERSKPGINEVTKPSTAILQK</sequence>
<comment type="caution">
    <text evidence="2">The sequence shown here is derived from an EMBL/GenBank/DDBJ whole genome shotgun (WGS) entry which is preliminary data.</text>
</comment>
<keyword evidence="1" id="KW-0472">Membrane</keyword>
<accession>A0ABQ1NVD0</accession>
<reference evidence="3" key="1">
    <citation type="journal article" date="2019" name="Int. J. Syst. Evol. Microbiol.">
        <title>The Global Catalogue of Microorganisms (GCM) 10K type strain sequencing project: providing services to taxonomists for standard genome sequencing and annotation.</title>
        <authorList>
            <consortium name="The Broad Institute Genomics Platform"/>
            <consortium name="The Broad Institute Genome Sequencing Center for Infectious Disease"/>
            <person name="Wu L."/>
            <person name="Ma J."/>
        </authorList>
    </citation>
    <scope>NUCLEOTIDE SEQUENCE [LARGE SCALE GENOMIC DNA]</scope>
    <source>
        <strain evidence="3">CCM 7282</strain>
    </source>
</reference>
<dbReference type="Proteomes" id="UP000619534">
    <property type="component" value="Unassembled WGS sequence"/>
</dbReference>
<keyword evidence="1" id="KW-1133">Transmembrane helix</keyword>
<proteinExistence type="predicted"/>
<dbReference type="EMBL" id="BMCJ01000002">
    <property type="protein sequence ID" value="GGC85648.1"/>
    <property type="molecule type" value="Genomic_DNA"/>
</dbReference>
<gene>
    <name evidence="2" type="ORF">GCM10007216_15450</name>
</gene>